<gene>
    <name evidence="13" type="ORF">B0T24DRAFT_109093</name>
</gene>
<feature type="domain" description="Peptidase M43 pregnancy-associated plasma-A" evidence="12">
    <location>
        <begin position="348"/>
        <end position="434"/>
    </location>
</feature>
<protein>
    <recommendedName>
        <fullName evidence="12">Peptidase M43 pregnancy-associated plasma-A domain-containing protein</fullName>
    </recommendedName>
</protein>
<keyword evidence="7" id="KW-0862">Zinc</keyword>
<evidence type="ECO:0000256" key="2">
    <source>
        <dbReference type="ARBA" id="ARBA00008721"/>
    </source>
</evidence>
<evidence type="ECO:0000256" key="11">
    <source>
        <dbReference type="SAM" id="SignalP"/>
    </source>
</evidence>
<evidence type="ECO:0000313" key="14">
    <source>
        <dbReference type="Proteomes" id="UP001287356"/>
    </source>
</evidence>
<evidence type="ECO:0000256" key="3">
    <source>
        <dbReference type="ARBA" id="ARBA00022670"/>
    </source>
</evidence>
<dbReference type="InterPro" id="IPR024079">
    <property type="entry name" value="MetalloPept_cat_dom_sf"/>
</dbReference>
<name>A0AAE0JUL3_9PEZI</name>
<dbReference type="PANTHER" id="PTHR47466:SF1">
    <property type="entry name" value="METALLOPROTEASE MEP1 (AFU_ORTHOLOGUE AFUA_1G07730)-RELATED"/>
    <property type="match status" value="1"/>
</dbReference>
<evidence type="ECO:0000256" key="9">
    <source>
        <dbReference type="ARBA" id="ARBA00023157"/>
    </source>
</evidence>
<dbReference type="SUPFAM" id="SSF55486">
    <property type="entry name" value="Metalloproteases ('zincins'), catalytic domain"/>
    <property type="match status" value="1"/>
</dbReference>
<evidence type="ECO:0000256" key="6">
    <source>
        <dbReference type="ARBA" id="ARBA00022801"/>
    </source>
</evidence>
<evidence type="ECO:0000256" key="7">
    <source>
        <dbReference type="ARBA" id="ARBA00022833"/>
    </source>
</evidence>
<dbReference type="Proteomes" id="UP001287356">
    <property type="component" value="Unassembled WGS sequence"/>
</dbReference>
<evidence type="ECO:0000256" key="4">
    <source>
        <dbReference type="ARBA" id="ARBA00022723"/>
    </source>
</evidence>
<sequence>MRLVHCVGVVALALAAQAQVFPVSDARCPAAPRPAPGVACGIDTFRYCDTPSATCPFCLPSSPLLQTGKLPPTTKYGDSPKDYVVDLEDYAFYHLLNLEYLVEFSKRPMPFQKPVSLPYCGLPSLEVHKRKLEERKCKKLLGCGKIIPDKIGGTLGQIGEGLKKVEKEVEKGLGSILTPFLDKPPKVPKLIPRPVCIPKTLVIPVHFTVFATNLTTAWRVDSTSLEQQINVTNTAFAPLNITFFIASINYHVGLQWNRFTKNKNPGDADYYAYSQGVKAANRYGGNDEVNVWVVESIDEVNCTTGVLTYGYCSMARNLAHKNHNVDGCAITIDSLPGVSFRGGPGTGNTLTHELGHFFDLPHVFPEATGAGCEGESDDIGDTFQFPNNDDMFKPQQPRCCSTGAGAKKKWAACADKTPINVTNYMSYSEQAGHFNPGDDPGTMPWTTEQRAHIFAAFYTLRRAPPPGGIDCNTYPVWFEAPPSLTAREFGVLKKKREGGIQKRDFRGANLLRQGDRLLEQLKKLCAAPADANTPQAIDIGSGEVVACDEDGTCAAPSTGARCPDGSAPPCTLQAYCSDGSTPPCDGVLMCPDGSAPPCVTDVGSTGTCPGTVDRVGGGGLCPDGTAPTCPKVSSPPDPKEKDPNKDPNDPKEKDPKKDPKEDPNTPGGTCPAGCDIHSNKCDATTAPTCTFPDPRVAKPRAACACRPGFKATGHTDGDAAAQWRLPVAGQEHRVWVAEGVVCDSLCVVSGGVDSCKEVTLLQAACVSYP</sequence>
<feature type="compositionally biased region" description="Basic and acidic residues" evidence="10">
    <location>
        <begin position="637"/>
        <end position="663"/>
    </location>
</feature>
<dbReference type="GO" id="GO:0046872">
    <property type="term" value="F:metal ion binding"/>
    <property type="evidence" value="ECO:0007669"/>
    <property type="project" value="UniProtKB-KW"/>
</dbReference>
<keyword evidence="6" id="KW-0378">Hydrolase</keyword>
<comment type="function">
    <text evidence="1">Secreted metalloproteinase that allows assimilation of proteinaceous substrates.</text>
</comment>
<dbReference type="Pfam" id="PF05572">
    <property type="entry name" value="Peptidase_M43"/>
    <property type="match status" value="1"/>
</dbReference>
<evidence type="ECO:0000256" key="10">
    <source>
        <dbReference type="SAM" id="MobiDB-lite"/>
    </source>
</evidence>
<dbReference type="Gene3D" id="3.40.390.10">
    <property type="entry name" value="Collagenase (Catalytic Domain)"/>
    <property type="match status" value="1"/>
</dbReference>
<dbReference type="InterPro" id="IPR008754">
    <property type="entry name" value="Peptidase_M43"/>
</dbReference>
<reference evidence="13" key="2">
    <citation type="submission" date="2023-06" db="EMBL/GenBank/DDBJ databases">
        <authorList>
            <consortium name="Lawrence Berkeley National Laboratory"/>
            <person name="Haridas S."/>
            <person name="Hensen N."/>
            <person name="Bonometti L."/>
            <person name="Westerberg I."/>
            <person name="Brannstrom I.O."/>
            <person name="Guillou S."/>
            <person name="Cros-Aarteil S."/>
            <person name="Calhoun S."/>
            <person name="Kuo A."/>
            <person name="Mondo S."/>
            <person name="Pangilinan J."/>
            <person name="Riley R."/>
            <person name="Labutti K."/>
            <person name="Andreopoulos B."/>
            <person name="Lipzen A."/>
            <person name="Chen C."/>
            <person name="Yanf M."/>
            <person name="Daum C."/>
            <person name="Ng V."/>
            <person name="Clum A."/>
            <person name="Steindorff A."/>
            <person name="Ohm R."/>
            <person name="Martin F."/>
            <person name="Silar P."/>
            <person name="Natvig D."/>
            <person name="Lalanne C."/>
            <person name="Gautier V."/>
            <person name="Ament-Velasquez S.L."/>
            <person name="Kruys A."/>
            <person name="Hutchinson M.I."/>
            <person name="Powell A.J."/>
            <person name="Barry K."/>
            <person name="Miller A.N."/>
            <person name="Grigoriev I.V."/>
            <person name="Debuchy R."/>
            <person name="Gladieux P."/>
            <person name="Thoren M.H."/>
            <person name="Johannesson H."/>
        </authorList>
    </citation>
    <scope>NUCLEOTIDE SEQUENCE</scope>
    <source>
        <strain evidence="13">CBS 958.72</strain>
    </source>
</reference>
<keyword evidence="5 11" id="KW-0732">Signal</keyword>
<keyword evidence="9" id="KW-1015">Disulfide bond</keyword>
<dbReference type="PANTHER" id="PTHR47466">
    <property type="match status" value="1"/>
</dbReference>
<proteinExistence type="inferred from homology"/>
<dbReference type="GO" id="GO:0008237">
    <property type="term" value="F:metallopeptidase activity"/>
    <property type="evidence" value="ECO:0007669"/>
    <property type="project" value="UniProtKB-KW"/>
</dbReference>
<evidence type="ECO:0000256" key="5">
    <source>
        <dbReference type="ARBA" id="ARBA00022729"/>
    </source>
</evidence>
<accession>A0AAE0JUL3</accession>
<keyword evidence="14" id="KW-1185">Reference proteome</keyword>
<feature type="signal peptide" evidence="11">
    <location>
        <begin position="1"/>
        <end position="18"/>
    </location>
</feature>
<dbReference type="AlphaFoldDB" id="A0AAE0JUL3"/>
<evidence type="ECO:0000259" key="12">
    <source>
        <dbReference type="Pfam" id="PF05572"/>
    </source>
</evidence>
<evidence type="ECO:0000313" key="13">
    <source>
        <dbReference type="EMBL" id="KAK3361436.1"/>
    </source>
</evidence>
<keyword evidence="3" id="KW-0645">Protease</keyword>
<evidence type="ECO:0000256" key="8">
    <source>
        <dbReference type="ARBA" id="ARBA00023049"/>
    </source>
</evidence>
<feature type="chain" id="PRO_5042125859" description="Peptidase M43 pregnancy-associated plasma-A domain-containing protein" evidence="11">
    <location>
        <begin position="19"/>
        <end position="769"/>
    </location>
</feature>
<keyword evidence="4" id="KW-0479">Metal-binding</keyword>
<organism evidence="13 14">
    <name type="scientific">Lasiosphaeria ovina</name>
    <dbReference type="NCBI Taxonomy" id="92902"/>
    <lineage>
        <taxon>Eukaryota</taxon>
        <taxon>Fungi</taxon>
        <taxon>Dikarya</taxon>
        <taxon>Ascomycota</taxon>
        <taxon>Pezizomycotina</taxon>
        <taxon>Sordariomycetes</taxon>
        <taxon>Sordariomycetidae</taxon>
        <taxon>Sordariales</taxon>
        <taxon>Lasiosphaeriaceae</taxon>
        <taxon>Lasiosphaeria</taxon>
    </lineage>
</organism>
<dbReference type="GO" id="GO:0006508">
    <property type="term" value="P:proteolysis"/>
    <property type="evidence" value="ECO:0007669"/>
    <property type="project" value="UniProtKB-KW"/>
</dbReference>
<evidence type="ECO:0000256" key="1">
    <source>
        <dbReference type="ARBA" id="ARBA00003174"/>
    </source>
</evidence>
<feature type="region of interest" description="Disordered" evidence="10">
    <location>
        <begin position="626"/>
        <end position="667"/>
    </location>
</feature>
<keyword evidence="8" id="KW-0482">Metalloprotease</keyword>
<comment type="caution">
    <text evidence="13">The sequence shown here is derived from an EMBL/GenBank/DDBJ whole genome shotgun (WGS) entry which is preliminary data.</text>
</comment>
<reference evidence="13" key="1">
    <citation type="journal article" date="2023" name="Mol. Phylogenet. Evol.">
        <title>Genome-scale phylogeny and comparative genomics of the fungal order Sordariales.</title>
        <authorList>
            <person name="Hensen N."/>
            <person name="Bonometti L."/>
            <person name="Westerberg I."/>
            <person name="Brannstrom I.O."/>
            <person name="Guillou S."/>
            <person name="Cros-Aarteil S."/>
            <person name="Calhoun S."/>
            <person name="Haridas S."/>
            <person name="Kuo A."/>
            <person name="Mondo S."/>
            <person name="Pangilinan J."/>
            <person name="Riley R."/>
            <person name="LaButti K."/>
            <person name="Andreopoulos B."/>
            <person name="Lipzen A."/>
            <person name="Chen C."/>
            <person name="Yan M."/>
            <person name="Daum C."/>
            <person name="Ng V."/>
            <person name="Clum A."/>
            <person name="Steindorff A."/>
            <person name="Ohm R.A."/>
            <person name="Martin F."/>
            <person name="Silar P."/>
            <person name="Natvig D.O."/>
            <person name="Lalanne C."/>
            <person name="Gautier V."/>
            <person name="Ament-Velasquez S.L."/>
            <person name="Kruys A."/>
            <person name="Hutchinson M.I."/>
            <person name="Powell A.J."/>
            <person name="Barry K."/>
            <person name="Miller A.N."/>
            <person name="Grigoriev I.V."/>
            <person name="Debuchy R."/>
            <person name="Gladieux P."/>
            <person name="Hiltunen Thoren M."/>
            <person name="Johannesson H."/>
        </authorList>
    </citation>
    <scope>NUCLEOTIDE SEQUENCE</scope>
    <source>
        <strain evidence="13">CBS 958.72</strain>
    </source>
</reference>
<dbReference type="EMBL" id="JAULSN010000011">
    <property type="protein sequence ID" value="KAK3361436.1"/>
    <property type="molecule type" value="Genomic_DNA"/>
</dbReference>
<comment type="similarity">
    <text evidence="2">Belongs to the peptidase M43B family.</text>
</comment>